<evidence type="ECO:0000313" key="1">
    <source>
        <dbReference type="EMBL" id="VCU10791.1"/>
    </source>
</evidence>
<accession>A0A447CZQ8</accession>
<dbReference type="EMBL" id="UWOC01000180">
    <property type="protein sequence ID" value="VCU10791.1"/>
    <property type="molecule type" value="Genomic_DNA"/>
</dbReference>
<sequence>MSVTPEVDDIGYVAQILDAMERADKALKEIQCMATNVEYHNRGGDAAQEMVADAAKWLDAEVAVALARLKATYSAYTAAWDGDRSDYAHWLSEADRRADLAPGGHGCDVVRLRGGVCRRSV</sequence>
<dbReference type="RefSeq" id="WP_129610846.1">
    <property type="nucleotide sequence ID" value="NZ_UWOC01000180.1"/>
</dbReference>
<comment type="caution">
    <text evidence="1">The sequence shown here is derived from an EMBL/GenBank/DDBJ whole genome shotgun (WGS) entry which is preliminary data.</text>
</comment>
<organism evidence="1 2">
    <name type="scientific">Rhodoplanes serenus</name>
    <dbReference type="NCBI Taxonomy" id="200615"/>
    <lineage>
        <taxon>Bacteria</taxon>
        <taxon>Pseudomonadati</taxon>
        <taxon>Pseudomonadota</taxon>
        <taxon>Alphaproteobacteria</taxon>
        <taxon>Hyphomicrobiales</taxon>
        <taxon>Nitrobacteraceae</taxon>
        <taxon>Rhodoplanes</taxon>
    </lineage>
</organism>
<dbReference type="AlphaFoldDB" id="A0A447CZQ8"/>
<dbReference type="Proteomes" id="UP000289200">
    <property type="component" value="Unassembled WGS sequence"/>
</dbReference>
<protein>
    <submittedName>
        <fullName evidence="1">Uncharacterized protein</fullName>
    </submittedName>
</protein>
<proteinExistence type="predicted"/>
<keyword evidence="2" id="KW-1185">Reference proteome</keyword>
<name>A0A447CZQ8_9BRAD</name>
<reference evidence="2" key="1">
    <citation type="submission" date="2018-10" db="EMBL/GenBank/DDBJ databases">
        <authorList>
            <person name="Peiro R."/>
            <person name="Begona"/>
            <person name="Cbmso G."/>
            <person name="Lopez M."/>
            <person name="Gonzalez S."/>
            <person name="Sacristan E."/>
            <person name="Castillo E."/>
        </authorList>
    </citation>
    <scope>NUCLEOTIDE SEQUENCE [LARGE SCALE GENOMIC DNA]</scope>
</reference>
<gene>
    <name evidence="1" type="ORF">RHODGE_RHODGE_03995</name>
</gene>
<evidence type="ECO:0000313" key="2">
    <source>
        <dbReference type="Proteomes" id="UP000289200"/>
    </source>
</evidence>